<dbReference type="EMBL" id="AMZH03005347">
    <property type="protein sequence ID" value="RRT66660.1"/>
    <property type="molecule type" value="Genomic_DNA"/>
</dbReference>
<protein>
    <submittedName>
        <fullName evidence="2">Uncharacterized protein</fullName>
    </submittedName>
</protein>
<feature type="region of interest" description="Disordered" evidence="1">
    <location>
        <begin position="46"/>
        <end position="101"/>
    </location>
</feature>
<reference evidence="2 3" key="1">
    <citation type="journal article" date="2014" name="Agronomy (Basel)">
        <title>A Draft Genome Sequence for Ensete ventricosum, the Drought-Tolerant Tree Against Hunger.</title>
        <authorList>
            <person name="Harrison J."/>
            <person name="Moore K.A."/>
            <person name="Paszkiewicz K."/>
            <person name="Jones T."/>
            <person name="Grant M."/>
            <person name="Ambacheew D."/>
            <person name="Muzemil S."/>
            <person name="Studholme D.J."/>
        </authorList>
    </citation>
    <scope>NUCLEOTIDE SEQUENCE [LARGE SCALE GENOMIC DNA]</scope>
</reference>
<accession>A0A426ZRT4</accession>
<name>A0A426ZRT4_ENSVE</name>
<comment type="caution">
    <text evidence="2">The sequence shown here is derived from an EMBL/GenBank/DDBJ whole genome shotgun (WGS) entry which is preliminary data.</text>
</comment>
<proteinExistence type="predicted"/>
<evidence type="ECO:0000313" key="3">
    <source>
        <dbReference type="Proteomes" id="UP000287651"/>
    </source>
</evidence>
<evidence type="ECO:0000313" key="2">
    <source>
        <dbReference type="EMBL" id="RRT66660.1"/>
    </source>
</evidence>
<organism evidence="2 3">
    <name type="scientific">Ensete ventricosum</name>
    <name type="common">Abyssinian banana</name>
    <name type="synonym">Musa ensete</name>
    <dbReference type="NCBI Taxonomy" id="4639"/>
    <lineage>
        <taxon>Eukaryota</taxon>
        <taxon>Viridiplantae</taxon>
        <taxon>Streptophyta</taxon>
        <taxon>Embryophyta</taxon>
        <taxon>Tracheophyta</taxon>
        <taxon>Spermatophyta</taxon>
        <taxon>Magnoliopsida</taxon>
        <taxon>Liliopsida</taxon>
        <taxon>Zingiberales</taxon>
        <taxon>Musaceae</taxon>
        <taxon>Ensete</taxon>
    </lineage>
</organism>
<dbReference type="AlphaFoldDB" id="A0A426ZRT4"/>
<dbReference type="Proteomes" id="UP000287651">
    <property type="component" value="Unassembled WGS sequence"/>
</dbReference>
<evidence type="ECO:0000256" key="1">
    <source>
        <dbReference type="SAM" id="MobiDB-lite"/>
    </source>
</evidence>
<feature type="compositionally biased region" description="Low complexity" evidence="1">
    <location>
        <begin position="51"/>
        <end position="62"/>
    </location>
</feature>
<gene>
    <name evidence="2" type="ORF">B296_00040037</name>
</gene>
<sequence>MPIGRRHPPLSIAATHALCHKPRPPLPHPSLPSGALLCHRATEGCNQPQHSLPSSSTPLPKSATKRCDLHRSQPSSPDSYQAAASPLPSPHQHGVHRQEAVAASARPLWKQTCVEGAVTVAASQRSVTTKICLLHLLLLLLLQPRPFISGGDSEDSLHPLRKKHSKTAPFLCFGKTGPAILLRAITHRSLRNRNCSIRPPRP</sequence>